<proteinExistence type="predicted"/>
<evidence type="ECO:0000313" key="2">
    <source>
        <dbReference type="EMBL" id="KIY70169.1"/>
    </source>
</evidence>
<protein>
    <submittedName>
        <fullName evidence="2">Uncharacterized protein</fullName>
    </submittedName>
</protein>
<evidence type="ECO:0000313" key="3">
    <source>
        <dbReference type="Proteomes" id="UP000054007"/>
    </source>
</evidence>
<evidence type="ECO:0000256" key="1">
    <source>
        <dbReference type="SAM" id="MobiDB-lite"/>
    </source>
</evidence>
<dbReference type="AlphaFoldDB" id="A0A0D7BJA8"/>
<reference evidence="2 3" key="1">
    <citation type="journal article" date="2015" name="Fungal Genet. Biol.">
        <title>Evolution of novel wood decay mechanisms in Agaricales revealed by the genome sequences of Fistulina hepatica and Cylindrobasidium torrendii.</title>
        <authorList>
            <person name="Floudas D."/>
            <person name="Held B.W."/>
            <person name="Riley R."/>
            <person name="Nagy L.G."/>
            <person name="Koehler G."/>
            <person name="Ransdell A.S."/>
            <person name="Younus H."/>
            <person name="Chow J."/>
            <person name="Chiniquy J."/>
            <person name="Lipzen A."/>
            <person name="Tritt A."/>
            <person name="Sun H."/>
            <person name="Haridas S."/>
            <person name="LaButti K."/>
            <person name="Ohm R.A."/>
            <person name="Kues U."/>
            <person name="Blanchette R.A."/>
            <person name="Grigoriev I.V."/>
            <person name="Minto R.E."/>
            <person name="Hibbett D.S."/>
        </authorList>
    </citation>
    <scope>NUCLEOTIDE SEQUENCE [LARGE SCALE GENOMIC DNA]</scope>
    <source>
        <strain evidence="2 3">FP15055 ss-10</strain>
    </source>
</reference>
<keyword evidence="3" id="KW-1185">Reference proteome</keyword>
<dbReference type="Proteomes" id="UP000054007">
    <property type="component" value="Unassembled WGS sequence"/>
</dbReference>
<accession>A0A0D7BJA8</accession>
<name>A0A0D7BJA8_9AGAR</name>
<feature type="compositionally biased region" description="Gly residues" evidence="1">
    <location>
        <begin position="348"/>
        <end position="376"/>
    </location>
</feature>
<feature type="region of interest" description="Disordered" evidence="1">
    <location>
        <begin position="326"/>
        <end position="376"/>
    </location>
</feature>
<dbReference type="EMBL" id="KN880472">
    <property type="protein sequence ID" value="KIY70169.1"/>
    <property type="molecule type" value="Genomic_DNA"/>
</dbReference>
<gene>
    <name evidence="2" type="ORF">CYLTODRAFT_442175</name>
</gene>
<sequence length="376" mass="42077">MLRVNWCEYKAFPRTTMSLDIEALSTISQPPWQVNEDRRQWVTAIHALHPNGALRDVLRGKYLDEDDGLLRAVQSVAAAMLRVDEAPTVEDKYILIETEYKVDTSHLVRTCQGWNFAIAGLAGKLKYKVHKLTERDANKCILPDTTYLTREKWMKPREWAAFVRAMVQWKTWDLTRNHCEDAANALRECIETFFSVVRQISTAIWPGPRWARLRTYKRVYLDAFRKLGRETDAFEHTQSTWMSTQRFEDAANLYGLPHQPRKAWYAPPIATRTPSRFWMGSAYGASKSPGEFDFWRTRKNTWSTGGGVFAVSADFYGGEDPRAVYARDNDDGNRSGSKQRKGYTGISFLGGDGGGGGSGGGGGGCDGGGGGCDGGG</sequence>
<organism evidence="2 3">
    <name type="scientific">Cylindrobasidium torrendii FP15055 ss-10</name>
    <dbReference type="NCBI Taxonomy" id="1314674"/>
    <lineage>
        <taxon>Eukaryota</taxon>
        <taxon>Fungi</taxon>
        <taxon>Dikarya</taxon>
        <taxon>Basidiomycota</taxon>
        <taxon>Agaricomycotina</taxon>
        <taxon>Agaricomycetes</taxon>
        <taxon>Agaricomycetidae</taxon>
        <taxon>Agaricales</taxon>
        <taxon>Marasmiineae</taxon>
        <taxon>Physalacriaceae</taxon>
        <taxon>Cylindrobasidium</taxon>
    </lineage>
</organism>